<dbReference type="InParanoid" id="A7F7P3"/>
<sequence length="166" mass="18971">MSLDNFECSYLPLLRILTTIKCRGTEHDQTYDFKGLTADKAHSLEVLSHWSQVASFLDIKFLIEDHALIDFDSCNAHMANGLQILSRCLNLQTFASILLDRWSELLLELNKFLINCKTTSRPRFACRVKSSQLSFSTRIRNSKSQTRNSMSLTQLNAPPVYFMNGS</sequence>
<evidence type="ECO:0000313" key="2">
    <source>
        <dbReference type="Proteomes" id="UP000001312"/>
    </source>
</evidence>
<dbReference type="KEGG" id="ssl:SS1G_13623"/>
<dbReference type="AlphaFoldDB" id="A7F7P3"/>
<name>A7F7P3_SCLS1</name>
<proteinExistence type="predicted"/>
<organism evidence="1 2">
    <name type="scientific">Sclerotinia sclerotiorum (strain ATCC 18683 / 1980 / Ss-1)</name>
    <name type="common">White mold</name>
    <name type="synonym">Whetzelinia sclerotiorum</name>
    <dbReference type="NCBI Taxonomy" id="665079"/>
    <lineage>
        <taxon>Eukaryota</taxon>
        <taxon>Fungi</taxon>
        <taxon>Dikarya</taxon>
        <taxon>Ascomycota</taxon>
        <taxon>Pezizomycotina</taxon>
        <taxon>Leotiomycetes</taxon>
        <taxon>Helotiales</taxon>
        <taxon>Sclerotiniaceae</taxon>
        <taxon>Sclerotinia</taxon>
    </lineage>
</organism>
<dbReference type="GeneID" id="5481551"/>
<protein>
    <submittedName>
        <fullName evidence="1">Uncharacterized protein</fullName>
    </submittedName>
</protein>
<evidence type="ECO:0000313" key="1">
    <source>
        <dbReference type="EMBL" id="EDN98764.1"/>
    </source>
</evidence>
<reference evidence="2" key="1">
    <citation type="journal article" date="2011" name="PLoS Genet.">
        <title>Genomic analysis of the necrotrophic fungal pathogens Sclerotinia sclerotiorum and Botrytis cinerea.</title>
        <authorList>
            <person name="Amselem J."/>
            <person name="Cuomo C.A."/>
            <person name="van Kan J.A."/>
            <person name="Viaud M."/>
            <person name="Benito E.P."/>
            <person name="Couloux A."/>
            <person name="Coutinho P.M."/>
            <person name="de Vries R.P."/>
            <person name="Dyer P.S."/>
            <person name="Fillinger S."/>
            <person name="Fournier E."/>
            <person name="Gout L."/>
            <person name="Hahn M."/>
            <person name="Kohn L."/>
            <person name="Lapalu N."/>
            <person name="Plummer K.M."/>
            <person name="Pradier J.M."/>
            <person name="Quevillon E."/>
            <person name="Sharon A."/>
            <person name="Simon A."/>
            <person name="ten Have A."/>
            <person name="Tudzynski B."/>
            <person name="Tudzynski P."/>
            <person name="Wincker P."/>
            <person name="Andrew M."/>
            <person name="Anthouard V."/>
            <person name="Beever R.E."/>
            <person name="Beffa R."/>
            <person name="Benoit I."/>
            <person name="Bouzid O."/>
            <person name="Brault B."/>
            <person name="Chen Z."/>
            <person name="Choquer M."/>
            <person name="Collemare J."/>
            <person name="Cotton P."/>
            <person name="Danchin E.G."/>
            <person name="Da Silva C."/>
            <person name="Gautier A."/>
            <person name="Giraud C."/>
            <person name="Giraud T."/>
            <person name="Gonzalez C."/>
            <person name="Grossetete S."/>
            <person name="Guldener U."/>
            <person name="Henrissat B."/>
            <person name="Howlett B.J."/>
            <person name="Kodira C."/>
            <person name="Kretschmer M."/>
            <person name="Lappartient A."/>
            <person name="Leroch M."/>
            <person name="Levis C."/>
            <person name="Mauceli E."/>
            <person name="Neuveglise C."/>
            <person name="Oeser B."/>
            <person name="Pearson M."/>
            <person name="Poulain J."/>
            <person name="Poussereau N."/>
            <person name="Quesneville H."/>
            <person name="Rascle C."/>
            <person name="Schumacher J."/>
            <person name="Segurens B."/>
            <person name="Sexton A."/>
            <person name="Silva E."/>
            <person name="Sirven C."/>
            <person name="Soanes D.M."/>
            <person name="Talbot N.J."/>
            <person name="Templeton M."/>
            <person name="Yandava C."/>
            <person name="Yarden O."/>
            <person name="Zeng Q."/>
            <person name="Rollins J.A."/>
            <person name="Lebrun M.H."/>
            <person name="Dickman M."/>
        </authorList>
    </citation>
    <scope>NUCLEOTIDE SEQUENCE [LARGE SCALE GENOMIC DNA]</scope>
    <source>
        <strain evidence="2">ATCC 18683 / 1980 / Ss-1</strain>
    </source>
</reference>
<keyword evidence="2" id="KW-1185">Reference proteome</keyword>
<dbReference type="EMBL" id="CH476646">
    <property type="protein sequence ID" value="EDN98764.1"/>
    <property type="molecule type" value="Genomic_DNA"/>
</dbReference>
<dbReference type="Proteomes" id="UP000001312">
    <property type="component" value="Unassembled WGS sequence"/>
</dbReference>
<dbReference type="RefSeq" id="XP_001585384.1">
    <property type="nucleotide sequence ID" value="XM_001585334.1"/>
</dbReference>
<accession>A7F7P3</accession>
<gene>
    <name evidence="1" type="ORF">SS1G_13623</name>
</gene>